<evidence type="ECO:0000313" key="1">
    <source>
        <dbReference type="EMBL" id="NWC18691.1"/>
    </source>
</evidence>
<dbReference type="AlphaFoldDB" id="A0A7Y7Y6E1"/>
<dbReference type="RefSeq" id="WP_146049132.1">
    <property type="nucleotide sequence ID" value="NZ_JACAQE010000016.1"/>
</dbReference>
<evidence type="ECO:0000313" key="2">
    <source>
        <dbReference type="Proteomes" id="UP000517547"/>
    </source>
</evidence>
<organism evidence="1 2">
    <name type="scientific">Pseudomonas gingeri</name>
    <dbReference type="NCBI Taxonomy" id="117681"/>
    <lineage>
        <taxon>Bacteria</taxon>
        <taxon>Pseudomonadati</taxon>
        <taxon>Pseudomonadota</taxon>
        <taxon>Gammaproteobacteria</taxon>
        <taxon>Pseudomonadales</taxon>
        <taxon>Pseudomonadaceae</taxon>
        <taxon>Pseudomonas</taxon>
    </lineage>
</organism>
<dbReference type="EMBL" id="JACAQE010000016">
    <property type="protein sequence ID" value="NWC18691.1"/>
    <property type="molecule type" value="Genomic_DNA"/>
</dbReference>
<gene>
    <name evidence="1" type="ORF">HX845_33950</name>
</gene>
<reference evidence="1 2" key="1">
    <citation type="submission" date="2020-04" db="EMBL/GenBank/DDBJ databases">
        <title>Molecular characterization of pseudomonads from Agaricus bisporus reveal novel blotch 2 pathogens in Western Europe.</title>
        <authorList>
            <person name="Taparia T."/>
            <person name="Krijger M."/>
            <person name="Haynes E."/>
            <person name="Elpinstone J.G."/>
            <person name="Noble R."/>
            <person name="Van Der Wolf J."/>
        </authorList>
    </citation>
    <scope>NUCLEOTIDE SEQUENCE [LARGE SCALE GENOMIC DNA]</scope>
    <source>
        <strain evidence="1 2">IPO3738</strain>
    </source>
</reference>
<name>A0A7Y7Y6E1_9PSED</name>
<dbReference type="Proteomes" id="UP000517547">
    <property type="component" value="Unassembled WGS sequence"/>
</dbReference>
<sequence>MKPIRSSELRRWLELQESVHGDLYIGCMTAFGNTAEGGPLTYEELTVTLPRMLPILIDGVDPEAKVIAIGCGKETRKDCEFSVDGGQV</sequence>
<comment type="caution">
    <text evidence="1">The sequence shown here is derived from an EMBL/GenBank/DDBJ whole genome shotgun (WGS) entry which is preliminary data.</text>
</comment>
<protein>
    <submittedName>
        <fullName evidence="1">Uncharacterized protein</fullName>
    </submittedName>
</protein>
<accession>A0A7Y7Y6E1</accession>
<proteinExistence type="predicted"/>